<reference evidence="3" key="1">
    <citation type="submission" date="2008-12" db="EMBL/GenBank/DDBJ databases">
        <title>Annotation of Streptomyces ghanaensis ATCC 14672.</title>
        <authorList>
            <consortium name="The Broad Institute Genome Sequencing Platform"/>
            <consortium name="Broad Institute Microbial Sequencing Center"/>
            <person name="Fischbach M."/>
            <person name="Ward D."/>
            <person name="Young S."/>
            <person name="Kodira C.D."/>
            <person name="Zeng Q."/>
            <person name="Koehrsen M."/>
            <person name="Godfrey P."/>
            <person name="Alvarado L."/>
            <person name="Berlin A.M."/>
            <person name="Borenstein D."/>
            <person name="Chen Z."/>
            <person name="Engels R."/>
            <person name="Freedman E."/>
            <person name="Gellesch M."/>
            <person name="Goldberg J."/>
            <person name="Griggs A."/>
            <person name="Gujja S."/>
            <person name="Heiman D.I."/>
            <person name="Hepburn T.A."/>
            <person name="Howarth C."/>
            <person name="Jen D."/>
            <person name="Larson L."/>
            <person name="Lewis B."/>
            <person name="Mehta T."/>
            <person name="Park D."/>
            <person name="Pearson M."/>
            <person name="Roberts A."/>
            <person name="Saif S."/>
            <person name="Shea T.D."/>
            <person name="Shenoy N."/>
            <person name="Sisk P."/>
            <person name="Stolte C."/>
            <person name="Sykes S.N."/>
            <person name="Walk T."/>
            <person name="White J."/>
            <person name="Yandava C."/>
            <person name="Straight P."/>
            <person name="Clardy J."/>
            <person name="Hung D."/>
            <person name="Kolter R."/>
            <person name="Mekalanos J."/>
            <person name="Walker S."/>
            <person name="Walsh C.T."/>
            <person name="Wieland B.L.C."/>
            <person name="Ilzarbe M."/>
            <person name="Galagan J."/>
            <person name="Nusbaum C."/>
            <person name="Birren B."/>
        </authorList>
    </citation>
    <scope>NUCLEOTIDE SEQUENCE [LARGE SCALE GENOMIC DNA]</scope>
    <source>
        <strain evidence="3">ATCC 14672 / DSM 40746 / JCM 4963 / KCTC 9882 / NRRL B-12104 / FH 1290</strain>
    </source>
</reference>
<dbReference type="EMBL" id="DS999641">
    <property type="protein sequence ID" value="EFE71947.2"/>
    <property type="molecule type" value="Genomic_DNA"/>
</dbReference>
<dbReference type="Proteomes" id="UP000003824">
    <property type="component" value="Unassembled WGS sequence"/>
</dbReference>
<proteinExistence type="predicted"/>
<accession>D6A8G4</accession>
<organism evidence="2 3">
    <name type="scientific">Streptomyces viridosporus (strain ATCC 14672 / DSM 40746 / JCM 4963 / KCTC 9882 / NRRL B-12104 / FH 1290)</name>
    <name type="common">Streptomyces ghanaensis</name>
    <dbReference type="NCBI Taxonomy" id="566461"/>
    <lineage>
        <taxon>Bacteria</taxon>
        <taxon>Bacillati</taxon>
        <taxon>Actinomycetota</taxon>
        <taxon>Actinomycetes</taxon>
        <taxon>Kitasatosporales</taxon>
        <taxon>Streptomycetaceae</taxon>
        <taxon>Streptomyces</taxon>
    </lineage>
</organism>
<dbReference type="AlphaFoldDB" id="D6A8G4"/>
<feature type="region of interest" description="Disordered" evidence="1">
    <location>
        <begin position="1"/>
        <end position="21"/>
    </location>
</feature>
<protein>
    <submittedName>
        <fullName evidence="2">Predicted protein</fullName>
    </submittedName>
</protein>
<name>D6A8G4_STRV1</name>
<gene>
    <name evidence="2" type="ORF">SSFG_07183</name>
</gene>
<evidence type="ECO:0000313" key="2">
    <source>
        <dbReference type="EMBL" id="EFE71947.2"/>
    </source>
</evidence>
<sequence>MTLPLDGPLRTAGGPGIVGTTSLRRTDCRAQEATPEWYIPQPQVWSVTSVDAWNQVCELGERRDVSEDRQR</sequence>
<evidence type="ECO:0000256" key="1">
    <source>
        <dbReference type="SAM" id="MobiDB-lite"/>
    </source>
</evidence>
<evidence type="ECO:0000313" key="3">
    <source>
        <dbReference type="Proteomes" id="UP000003824"/>
    </source>
</evidence>